<dbReference type="AlphaFoldDB" id="A0A916S8I2"/>
<proteinExistence type="predicted"/>
<comment type="caution">
    <text evidence="2">The sequence shown here is derived from an EMBL/GenBank/DDBJ whole genome shotgun (WGS) entry which is preliminary data.</text>
</comment>
<name>A0A916S8I2_9HYPH</name>
<dbReference type="EMBL" id="BMHH01000004">
    <property type="protein sequence ID" value="GGA86964.1"/>
    <property type="molecule type" value="Genomic_DNA"/>
</dbReference>
<protein>
    <recommendedName>
        <fullName evidence="4">Sugar ABC transporter ATP-binding protein</fullName>
    </recommendedName>
</protein>
<dbReference type="Proteomes" id="UP000646478">
    <property type="component" value="Unassembled WGS sequence"/>
</dbReference>
<gene>
    <name evidence="2" type="ORF">GCM10011491_13290</name>
</gene>
<sequence>MNLKPWPEQGEATTMRGSPGMDAMRKRISIRPGDRRRLLPDLDKLHLFDAATAERLAG</sequence>
<evidence type="ECO:0000313" key="3">
    <source>
        <dbReference type="Proteomes" id="UP000646478"/>
    </source>
</evidence>
<reference evidence="2" key="2">
    <citation type="submission" date="2020-09" db="EMBL/GenBank/DDBJ databases">
        <authorList>
            <person name="Sun Q."/>
            <person name="Zhou Y."/>
        </authorList>
    </citation>
    <scope>NUCLEOTIDE SEQUENCE</scope>
    <source>
        <strain evidence="2">CGMCC 1.15082</strain>
    </source>
</reference>
<accession>A0A916S8I2</accession>
<reference evidence="2" key="1">
    <citation type="journal article" date="2014" name="Int. J. Syst. Evol. Microbiol.">
        <title>Complete genome sequence of Corynebacterium casei LMG S-19264T (=DSM 44701T), isolated from a smear-ripened cheese.</title>
        <authorList>
            <consortium name="US DOE Joint Genome Institute (JGI-PGF)"/>
            <person name="Walter F."/>
            <person name="Albersmeier A."/>
            <person name="Kalinowski J."/>
            <person name="Ruckert C."/>
        </authorList>
    </citation>
    <scope>NUCLEOTIDE SEQUENCE</scope>
    <source>
        <strain evidence="2">CGMCC 1.15082</strain>
    </source>
</reference>
<evidence type="ECO:0008006" key="4">
    <source>
        <dbReference type="Google" id="ProtNLM"/>
    </source>
</evidence>
<keyword evidence="3" id="KW-1185">Reference proteome</keyword>
<organism evidence="2 3">
    <name type="scientific">Brucella endophytica</name>
    <dbReference type="NCBI Taxonomy" id="1963359"/>
    <lineage>
        <taxon>Bacteria</taxon>
        <taxon>Pseudomonadati</taxon>
        <taxon>Pseudomonadota</taxon>
        <taxon>Alphaproteobacteria</taxon>
        <taxon>Hyphomicrobiales</taxon>
        <taxon>Brucellaceae</taxon>
        <taxon>Brucella/Ochrobactrum group</taxon>
        <taxon>Brucella</taxon>
    </lineage>
</organism>
<dbReference type="SUPFAM" id="SSF50331">
    <property type="entry name" value="MOP-like"/>
    <property type="match status" value="1"/>
</dbReference>
<feature type="region of interest" description="Disordered" evidence="1">
    <location>
        <begin position="1"/>
        <end position="24"/>
    </location>
</feature>
<evidence type="ECO:0000256" key="1">
    <source>
        <dbReference type="SAM" id="MobiDB-lite"/>
    </source>
</evidence>
<dbReference type="InterPro" id="IPR008995">
    <property type="entry name" value="Mo/tungstate-bd_C_term_dom"/>
</dbReference>
<evidence type="ECO:0000313" key="2">
    <source>
        <dbReference type="EMBL" id="GGA86964.1"/>
    </source>
</evidence>